<name>A0A516X5U6_9ACTN</name>
<evidence type="ECO:0000313" key="5">
    <source>
        <dbReference type="Proteomes" id="UP000317344"/>
    </source>
</evidence>
<feature type="DNA-binding region" description="H-T-H motif" evidence="2">
    <location>
        <begin position="36"/>
        <end position="55"/>
    </location>
</feature>
<dbReference type="Proteomes" id="UP000317344">
    <property type="component" value="Chromosome"/>
</dbReference>
<evidence type="ECO:0000259" key="3">
    <source>
        <dbReference type="PROSITE" id="PS50977"/>
    </source>
</evidence>
<keyword evidence="1 2" id="KW-0238">DNA-binding</keyword>
<dbReference type="OrthoDB" id="4537491at2"/>
<dbReference type="GO" id="GO:0003700">
    <property type="term" value="F:DNA-binding transcription factor activity"/>
    <property type="evidence" value="ECO:0007669"/>
    <property type="project" value="TreeGrafter"/>
</dbReference>
<evidence type="ECO:0000313" key="4">
    <source>
        <dbReference type="EMBL" id="QDQ98429.1"/>
    </source>
</evidence>
<dbReference type="Gene3D" id="1.10.357.10">
    <property type="entry name" value="Tetracycline Repressor, domain 2"/>
    <property type="match status" value="1"/>
</dbReference>
<keyword evidence="5" id="KW-1185">Reference proteome</keyword>
<sequence>MIVDPDSLPPYQRRRWGSIVDAAGALLAADDYEAILVRDVAAQAGVALGTVYRYFPSKEQLYAVVLREWSAADAETESADPVPARPPGERLRARMHHSVRRFEVFPSFLRLQLLLQQSADPAVRAVFDQFSDQVVSSYRERLADLPAADRDDVVAMAAALLVHQLGRFAQGRQSIGEVHRLVDRFVDLLFGAGPAGARQE</sequence>
<gene>
    <name evidence="4" type="ORF">FO059_15270</name>
</gene>
<reference evidence="4 5" key="2">
    <citation type="submission" date="2019-07" db="EMBL/GenBank/DDBJ databases">
        <authorList>
            <person name="Huang Y."/>
        </authorList>
    </citation>
    <scope>NUCLEOTIDE SEQUENCE [LARGE SCALE GENOMIC DNA]</scope>
    <source>
        <strain evidence="4 5">HY188</strain>
    </source>
</reference>
<dbReference type="InterPro" id="IPR001647">
    <property type="entry name" value="HTH_TetR"/>
</dbReference>
<protein>
    <submittedName>
        <fullName evidence="4">TetR/AcrR family transcriptional regulator</fullName>
    </submittedName>
</protein>
<dbReference type="RefSeq" id="WP_143909834.1">
    <property type="nucleotide sequence ID" value="NZ_CP041765.1"/>
</dbReference>
<dbReference type="PANTHER" id="PTHR30055">
    <property type="entry name" value="HTH-TYPE TRANSCRIPTIONAL REGULATOR RUTR"/>
    <property type="match status" value="1"/>
</dbReference>
<dbReference type="GO" id="GO:0000976">
    <property type="term" value="F:transcription cis-regulatory region binding"/>
    <property type="evidence" value="ECO:0007669"/>
    <property type="project" value="TreeGrafter"/>
</dbReference>
<dbReference type="PANTHER" id="PTHR30055:SF226">
    <property type="entry name" value="HTH-TYPE TRANSCRIPTIONAL REGULATOR PKSA"/>
    <property type="match status" value="1"/>
</dbReference>
<dbReference type="InterPro" id="IPR009057">
    <property type="entry name" value="Homeodomain-like_sf"/>
</dbReference>
<feature type="domain" description="HTH tetR-type" evidence="3">
    <location>
        <begin position="13"/>
        <end position="73"/>
    </location>
</feature>
<accession>A0A516X5U6</accession>
<dbReference type="PRINTS" id="PR00455">
    <property type="entry name" value="HTHTETR"/>
</dbReference>
<reference evidence="4 5" key="1">
    <citation type="submission" date="2019-07" db="EMBL/GenBank/DDBJ databases">
        <title>Tomitella cavernea sp. nov., an actinomycete isolated from soil.</title>
        <authorList>
            <person name="Cheng J."/>
        </authorList>
    </citation>
    <scope>NUCLEOTIDE SEQUENCE [LARGE SCALE GENOMIC DNA]</scope>
    <source>
        <strain evidence="4 5">HY188</strain>
    </source>
</reference>
<dbReference type="PROSITE" id="PS50977">
    <property type="entry name" value="HTH_TETR_2"/>
    <property type="match status" value="1"/>
</dbReference>
<dbReference type="SUPFAM" id="SSF46689">
    <property type="entry name" value="Homeodomain-like"/>
    <property type="match status" value="1"/>
</dbReference>
<dbReference type="AlphaFoldDB" id="A0A516X5U6"/>
<evidence type="ECO:0000256" key="1">
    <source>
        <dbReference type="ARBA" id="ARBA00023125"/>
    </source>
</evidence>
<dbReference type="InterPro" id="IPR050109">
    <property type="entry name" value="HTH-type_TetR-like_transc_reg"/>
</dbReference>
<dbReference type="KEGG" id="toy:FO059_15270"/>
<organism evidence="4 5">
    <name type="scientific">Tomitella fengzijianii</name>
    <dbReference type="NCBI Taxonomy" id="2597660"/>
    <lineage>
        <taxon>Bacteria</taxon>
        <taxon>Bacillati</taxon>
        <taxon>Actinomycetota</taxon>
        <taxon>Actinomycetes</taxon>
        <taxon>Mycobacteriales</taxon>
        <taxon>Tomitella</taxon>
    </lineage>
</organism>
<proteinExistence type="predicted"/>
<evidence type="ECO:0000256" key="2">
    <source>
        <dbReference type="PROSITE-ProRule" id="PRU00335"/>
    </source>
</evidence>
<dbReference type="Pfam" id="PF00440">
    <property type="entry name" value="TetR_N"/>
    <property type="match status" value="1"/>
</dbReference>
<dbReference type="EMBL" id="CP041765">
    <property type="protein sequence ID" value="QDQ98429.1"/>
    <property type="molecule type" value="Genomic_DNA"/>
</dbReference>